<proteinExistence type="predicted"/>
<name>A0A7C3C5Y8_9PROT</name>
<organism evidence="1">
    <name type="scientific">Hellea balneolensis</name>
    <dbReference type="NCBI Taxonomy" id="287478"/>
    <lineage>
        <taxon>Bacteria</taxon>
        <taxon>Pseudomonadati</taxon>
        <taxon>Pseudomonadota</taxon>
        <taxon>Alphaproteobacteria</taxon>
        <taxon>Maricaulales</taxon>
        <taxon>Robiginitomaculaceae</taxon>
        <taxon>Hellea</taxon>
    </lineage>
</organism>
<comment type="caution">
    <text evidence="1">The sequence shown here is derived from an EMBL/GenBank/DDBJ whole genome shotgun (WGS) entry which is preliminary data.</text>
</comment>
<reference evidence="1" key="1">
    <citation type="journal article" date="2020" name="mSystems">
        <title>Genome- and Community-Level Interaction Insights into Carbon Utilization and Element Cycling Functions of Hydrothermarchaeota in Hydrothermal Sediment.</title>
        <authorList>
            <person name="Zhou Z."/>
            <person name="Liu Y."/>
            <person name="Xu W."/>
            <person name="Pan J."/>
            <person name="Luo Z.H."/>
            <person name="Li M."/>
        </authorList>
    </citation>
    <scope>NUCLEOTIDE SEQUENCE [LARGE SCALE GENOMIC DNA]</scope>
    <source>
        <strain evidence="1">HyVt-489</strain>
    </source>
</reference>
<sequence length="72" mass="8343">MRINCDIWLGPTQIAPYNSAPAHDNFNEEREAEQSWWKPGGFGGLDVIENDLRAYNESIHDIQRWKSLVLKT</sequence>
<evidence type="ECO:0000313" key="1">
    <source>
        <dbReference type="EMBL" id="HFB55583.1"/>
    </source>
</evidence>
<dbReference type="Proteomes" id="UP000886042">
    <property type="component" value="Unassembled WGS sequence"/>
</dbReference>
<dbReference type="AlphaFoldDB" id="A0A7C3C5Y8"/>
<protein>
    <submittedName>
        <fullName evidence="1">Uncharacterized protein</fullName>
    </submittedName>
</protein>
<accession>A0A7C3C5Y8</accession>
<gene>
    <name evidence="1" type="ORF">ENJ46_06620</name>
</gene>
<dbReference type="EMBL" id="DRMN01000425">
    <property type="protein sequence ID" value="HFB55583.1"/>
    <property type="molecule type" value="Genomic_DNA"/>
</dbReference>